<proteinExistence type="predicted"/>
<keyword evidence="2" id="KW-0812">Transmembrane</keyword>
<keyword evidence="4" id="KW-1185">Reference proteome</keyword>
<accession>A0ABR8YIQ6</accession>
<protein>
    <submittedName>
        <fullName evidence="3">Uncharacterized protein</fullName>
    </submittedName>
</protein>
<keyword evidence="2" id="KW-0472">Membrane</keyword>
<comment type="caution">
    <text evidence="3">The sequence shown here is derived from an EMBL/GenBank/DDBJ whole genome shotgun (WGS) entry which is preliminary data.</text>
</comment>
<dbReference type="Proteomes" id="UP000652763">
    <property type="component" value="Unassembled WGS sequence"/>
</dbReference>
<evidence type="ECO:0000313" key="4">
    <source>
        <dbReference type="Proteomes" id="UP000652763"/>
    </source>
</evidence>
<feature type="transmembrane region" description="Helical" evidence="2">
    <location>
        <begin position="95"/>
        <end position="116"/>
    </location>
</feature>
<feature type="transmembrane region" description="Helical" evidence="2">
    <location>
        <begin position="64"/>
        <end position="83"/>
    </location>
</feature>
<dbReference type="RefSeq" id="WP_191746998.1">
    <property type="nucleotide sequence ID" value="NZ_JACSQC010000004.1"/>
</dbReference>
<gene>
    <name evidence="3" type="ORF">H9638_09775</name>
</gene>
<feature type="transmembrane region" description="Helical" evidence="2">
    <location>
        <begin position="194"/>
        <end position="213"/>
    </location>
</feature>
<keyword evidence="2" id="KW-1133">Transmembrane helix</keyword>
<sequence length="270" mass="29141">MGALLKKLDQVNVRYFYAGMIVLMLALFAWLAGSNLSKASVFLAVGVVYAVLVYRVVSQSVRAFTVMSWTFLLNYFTLISISVDGSLGIPSAGPWFIGFIIGAIAGGYVWLGPRAGSEFKHSRKRLPEPDGSFSGGWRLAVINGFCALVLLGFGTAQLLLLSPTAESAVVLAAAFMAGWTLFRFPPSLGIRNGLLILGLPVSYFVLGFVGGATDQIALPNAWAYGVLAGILIGGRYWTGPRIGQPRAPFNGPGRRRKRRLRSKPKQTHPM</sequence>
<dbReference type="EMBL" id="JACSQC010000004">
    <property type="protein sequence ID" value="MBD8044095.1"/>
    <property type="molecule type" value="Genomic_DNA"/>
</dbReference>
<organism evidence="3 4">
    <name type="scientific">Arthrobacter pullicola</name>
    <dbReference type="NCBI Taxonomy" id="2762224"/>
    <lineage>
        <taxon>Bacteria</taxon>
        <taxon>Bacillati</taxon>
        <taxon>Actinomycetota</taxon>
        <taxon>Actinomycetes</taxon>
        <taxon>Micrococcales</taxon>
        <taxon>Micrococcaceae</taxon>
        <taxon>Arthrobacter</taxon>
    </lineage>
</organism>
<feature type="transmembrane region" description="Helical" evidence="2">
    <location>
        <begin position="39"/>
        <end position="57"/>
    </location>
</feature>
<feature type="transmembrane region" description="Helical" evidence="2">
    <location>
        <begin position="219"/>
        <end position="237"/>
    </location>
</feature>
<feature type="transmembrane region" description="Helical" evidence="2">
    <location>
        <begin position="137"/>
        <end position="159"/>
    </location>
</feature>
<feature type="compositionally biased region" description="Basic residues" evidence="1">
    <location>
        <begin position="253"/>
        <end position="270"/>
    </location>
</feature>
<feature type="transmembrane region" description="Helical" evidence="2">
    <location>
        <begin position="12"/>
        <end position="33"/>
    </location>
</feature>
<name>A0ABR8YIQ6_9MICC</name>
<evidence type="ECO:0000256" key="2">
    <source>
        <dbReference type="SAM" id="Phobius"/>
    </source>
</evidence>
<evidence type="ECO:0000313" key="3">
    <source>
        <dbReference type="EMBL" id="MBD8044095.1"/>
    </source>
</evidence>
<feature type="transmembrane region" description="Helical" evidence="2">
    <location>
        <begin position="165"/>
        <end position="182"/>
    </location>
</feature>
<reference evidence="3 4" key="1">
    <citation type="submission" date="2020-08" db="EMBL/GenBank/DDBJ databases">
        <title>A Genomic Blueprint of the Chicken Gut Microbiome.</title>
        <authorList>
            <person name="Gilroy R."/>
            <person name="Ravi A."/>
            <person name="Getino M."/>
            <person name="Pursley I."/>
            <person name="Horton D.L."/>
            <person name="Alikhan N.-F."/>
            <person name="Baker D."/>
            <person name="Gharbi K."/>
            <person name="Hall N."/>
            <person name="Watson M."/>
            <person name="Adriaenssens E.M."/>
            <person name="Foster-Nyarko E."/>
            <person name="Jarju S."/>
            <person name="Secka A."/>
            <person name="Antonio M."/>
            <person name="Oren A."/>
            <person name="Chaudhuri R."/>
            <person name="La Ragione R.M."/>
            <person name="Hildebrand F."/>
            <person name="Pallen M.J."/>
        </authorList>
    </citation>
    <scope>NUCLEOTIDE SEQUENCE [LARGE SCALE GENOMIC DNA]</scope>
    <source>
        <strain evidence="3 4">Sa2BUA2</strain>
    </source>
</reference>
<feature type="region of interest" description="Disordered" evidence="1">
    <location>
        <begin position="243"/>
        <end position="270"/>
    </location>
</feature>
<evidence type="ECO:0000256" key="1">
    <source>
        <dbReference type="SAM" id="MobiDB-lite"/>
    </source>
</evidence>